<dbReference type="AlphaFoldDB" id="A0AAX4L3E0"/>
<protein>
    <submittedName>
        <fullName evidence="1">Uncharacterized protein</fullName>
    </submittedName>
</protein>
<reference evidence="1 2" key="1">
    <citation type="submission" date="2024-02" db="EMBL/GenBank/DDBJ databases">
        <title>STSV induces naive adaptation in Sulfolobus.</title>
        <authorList>
            <person name="Xiang X."/>
            <person name="Song M."/>
        </authorList>
    </citation>
    <scope>NUCLEOTIDE SEQUENCE [LARGE SCALE GENOMIC DNA]</scope>
    <source>
        <strain evidence="1 2">RT2</strain>
    </source>
</reference>
<proteinExistence type="predicted"/>
<dbReference type="Proteomes" id="UP001432202">
    <property type="component" value="Chromosome"/>
</dbReference>
<gene>
    <name evidence="1" type="ORF">V6M85_01120</name>
</gene>
<sequence length="213" mass="24909">MKEIDLTLEKDMNIKKFLVMQNIQSNETEIIFKLDREGKNIVEDICNELEYDCEEYEKDGVYSVKVKKSLEIKNSVSDTTDILIPLSPKNVNERIANPIILTIFIPQIKTVSTLKEGVYLLRIKWIISWDTPLTVYNVKLDESRYIVRYFASQKIPLFNILFGFDFYITSEGSGSRIKAKEWYKGPFKQLAKNEIEKHLKKAKETLPEFLIKV</sequence>
<keyword evidence="2" id="KW-1185">Reference proteome</keyword>
<organism evidence="1 2">
    <name type="scientific">Sulfolobus tengchongensis</name>
    <dbReference type="NCBI Taxonomy" id="207809"/>
    <lineage>
        <taxon>Archaea</taxon>
        <taxon>Thermoproteota</taxon>
        <taxon>Thermoprotei</taxon>
        <taxon>Sulfolobales</taxon>
        <taxon>Sulfolobaceae</taxon>
        <taxon>Sulfolobus</taxon>
    </lineage>
</organism>
<evidence type="ECO:0000313" key="2">
    <source>
        <dbReference type="Proteomes" id="UP001432202"/>
    </source>
</evidence>
<accession>A0AAX4L3E0</accession>
<dbReference type="EMBL" id="CP146016">
    <property type="protein sequence ID" value="WWQ60708.1"/>
    <property type="molecule type" value="Genomic_DNA"/>
</dbReference>
<dbReference type="GeneID" id="89335327"/>
<name>A0AAX4L3E0_9CREN</name>
<dbReference type="RefSeq" id="WP_338601921.1">
    <property type="nucleotide sequence ID" value="NZ_CP146016.1"/>
</dbReference>
<evidence type="ECO:0000313" key="1">
    <source>
        <dbReference type="EMBL" id="WWQ60708.1"/>
    </source>
</evidence>